<accession>A0A1X7A5I1</accession>
<dbReference type="Gene3D" id="3.40.190.10">
    <property type="entry name" value="Periplasmic binding protein-like II"/>
    <property type="match status" value="2"/>
</dbReference>
<reference evidence="3 4" key="1">
    <citation type="submission" date="2017-03" db="EMBL/GenBank/DDBJ databases">
        <authorList>
            <person name="Afonso C.L."/>
            <person name="Miller P.J."/>
            <person name="Scott M.A."/>
            <person name="Spackman E."/>
            <person name="Goraichik I."/>
            <person name="Dimitrov K.M."/>
            <person name="Suarez D.L."/>
            <person name="Swayne D.E."/>
        </authorList>
    </citation>
    <scope>NUCLEOTIDE SEQUENCE [LARGE SCALE GENOMIC DNA]</scope>
    <source>
        <strain evidence="3 4">CECT 8625</strain>
    </source>
</reference>
<evidence type="ECO:0000313" key="3">
    <source>
        <dbReference type="EMBL" id="SLN70723.1"/>
    </source>
</evidence>
<dbReference type="PANTHER" id="PTHR30006:SF2">
    <property type="entry name" value="ABC TRANSPORTER SUBSTRATE-BINDING PROTEIN"/>
    <property type="match status" value="1"/>
</dbReference>
<dbReference type="GO" id="GO:0030975">
    <property type="term" value="F:thiamine binding"/>
    <property type="evidence" value="ECO:0007669"/>
    <property type="project" value="TreeGrafter"/>
</dbReference>
<dbReference type="Proteomes" id="UP000193570">
    <property type="component" value="Unassembled WGS sequence"/>
</dbReference>
<evidence type="ECO:0000313" key="4">
    <source>
        <dbReference type="Proteomes" id="UP000193570"/>
    </source>
</evidence>
<dbReference type="Pfam" id="PF13416">
    <property type="entry name" value="SBP_bac_8"/>
    <property type="match status" value="1"/>
</dbReference>
<dbReference type="SUPFAM" id="SSF53850">
    <property type="entry name" value="Periplasmic binding protein-like II"/>
    <property type="match status" value="1"/>
</dbReference>
<protein>
    <submittedName>
        <fullName evidence="3">Thiamine transporter substrate binding subunit</fullName>
    </submittedName>
</protein>
<dbReference type="OrthoDB" id="9766989at2"/>
<keyword evidence="1 2" id="KW-0732">Signal</keyword>
<dbReference type="GO" id="GO:0030288">
    <property type="term" value="C:outer membrane-bounded periplasmic space"/>
    <property type="evidence" value="ECO:0007669"/>
    <property type="project" value="TreeGrafter"/>
</dbReference>
<keyword evidence="4" id="KW-1185">Reference proteome</keyword>
<evidence type="ECO:0000256" key="2">
    <source>
        <dbReference type="SAM" id="SignalP"/>
    </source>
</evidence>
<sequence>MFNARLTVSAAALAMVAAPAAAQELTISVYGIAQDAFDEVLYTPFEEICDCELVVETGNNSERLAKLEANAANPVIDVIAFADSAALEAAEKDLLAPLDMAQLSNVDGIYDFAQDPLGNGMAVGYTFYGTSIVYRSEEVSIETWTDLFSEELAGRVALPNITTTQGPLTLYMIQRAIDAEKAEAGDFSDAIAMVAENRDRIVTFYERSSQIPQLLQQEEILASVVGRFAWPGISSIPLEVEWALPEGGQSGGLNVLAVVAGTEQTELAHQFIDYWLSEEIQTRIAEARVDSPVNTAVEVDEETAEALTYGPEMAESIHFLPPAVQMENRESWLDAWNTEIAR</sequence>
<dbReference type="GO" id="GO:0015888">
    <property type="term" value="P:thiamine transport"/>
    <property type="evidence" value="ECO:0007669"/>
    <property type="project" value="TreeGrafter"/>
</dbReference>
<dbReference type="RefSeq" id="WP_085793350.1">
    <property type="nucleotide sequence ID" value="NZ_FWFK01000008.1"/>
</dbReference>
<dbReference type="PANTHER" id="PTHR30006">
    <property type="entry name" value="THIAMINE-BINDING PERIPLASMIC PROTEIN-RELATED"/>
    <property type="match status" value="1"/>
</dbReference>
<gene>
    <name evidence="3" type="ORF">ROJ8625_03675</name>
</gene>
<dbReference type="InterPro" id="IPR006059">
    <property type="entry name" value="SBP"/>
</dbReference>
<name>A0A1X7A5I1_9RHOB</name>
<feature type="chain" id="PRO_5013253743" evidence="2">
    <location>
        <begin position="23"/>
        <end position="342"/>
    </location>
</feature>
<dbReference type="EMBL" id="FWFK01000008">
    <property type="protein sequence ID" value="SLN70723.1"/>
    <property type="molecule type" value="Genomic_DNA"/>
</dbReference>
<feature type="signal peptide" evidence="2">
    <location>
        <begin position="1"/>
        <end position="22"/>
    </location>
</feature>
<organism evidence="3 4">
    <name type="scientific">Roseivivax jejudonensis</name>
    <dbReference type="NCBI Taxonomy" id="1529041"/>
    <lineage>
        <taxon>Bacteria</taxon>
        <taxon>Pseudomonadati</taxon>
        <taxon>Pseudomonadota</taxon>
        <taxon>Alphaproteobacteria</taxon>
        <taxon>Rhodobacterales</taxon>
        <taxon>Roseobacteraceae</taxon>
        <taxon>Roseivivax</taxon>
    </lineage>
</organism>
<evidence type="ECO:0000256" key="1">
    <source>
        <dbReference type="ARBA" id="ARBA00022729"/>
    </source>
</evidence>
<dbReference type="GO" id="GO:0030976">
    <property type="term" value="F:thiamine pyrophosphate binding"/>
    <property type="evidence" value="ECO:0007669"/>
    <property type="project" value="TreeGrafter"/>
</dbReference>
<dbReference type="AlphaFoldDB" id="A0A1X7A5I1"/>
<proteinExistence type="predicted"/>